<dbReference type="EMBL" id="BGPR01000020">
    <property type="protein sequence ID" value="GBL80113.1"/>
    <property type="molecule type" value="Genomic_DNA"/>
</dbReference>
<evidence type="ECO:0000259" key="1">
    <source>
        <dbReference type="Pfam" id="PF16087"/>
    </source>
</evidence>
<reference evidence="2 3" key="1">
    <citation type="journal article" date="2019" name="Sci. Rep.">
        <title>Orb-weaving spider Araneus ventricosus genome elucidates the spidroin gene catalogue.</title>
        <authorList>
            <person name="Kono N."/>
            <person name="Nakamura H."/>
            <person name="Ohtoshi R."/>
            <person name="Moran D.A.P."/>
            <person name="Shinohara A."/>
            <person name="Yoshida Y."/>
            <person name="Fujiwara M."/>
            <person name="Mori M."/>
            <person name="Tomita M."/>
            <person name="Arakawa K."/>
        </authorList>
    </citation>
    <scope>NUCLEOTIDE SEQUENCE [LARGE SCALE GENOMIC DNA]</scope>
</reference>
<dbReference type="OrthoDB" id="6435611at2759"/>
<evidence type="ECO:0000313" key="2">
    <source>
        <dbReference type="EMBL" id="GBL80113.1"/>
    </source>
</evidence>
<dbReference type="Pfam" id="PF16087">
    <property type="entry name" value="DUF4817"/>
    <property type="match status" value="1"/>
</dbReference>
<accession>A0A4Y2AJU4</accession>
<sequence>MVLSLEQRIFLVLEYHRLEHSSVQTRRSFQRRFDVRRGPSDNAIKALFENSNERVTSMMAVLEMSAGHAVPLQSRMLMPYSRSSYSIPGHPFAVLHLVLDSEE</sequence>
<protein>
    <recommendedName>
        <fullName evidence="1">DUF4817 domain-containing protein</fullName>
    </recommendedName>
</protein>
<comment type="caution">
    <text evidence="2">The sequence shown here is derived from an EMBL/GenBank/DDBJ whole genome shotgun (WGS) entry which is preliminary data.</text>
</comment>
<feature type="domain" description="DUF4817" evidence="1">
    <location>
        <begin position="4"/>
        <end position="49"/>
    </location>
</feature>
<keyword evidence="3" id="KW-1185">Reference proteome</keyword>
<proteinExistence type="predicted"/>
<gene>
    <name evidence="2" type="ORF">AVEN_29107_1</name>
</gene>
<dbReference type="AlphaFoldDB" id="A0A4Y2AJU4"/>
<evidence type="ECO:0000313" key="3">
    <source>
        <dbReference type="Proteomes" id="UP000499080"/>
    </source>
</evidence>
<organism evidence="2 3">
    <name type="scientific">Araneus ventricosus</name>
    <name type="common">Orbweaver spider</name>
    <name type="synonym">Epeira ventricosa</name>
    <dbReference type="NCBI Taxonomy" id="182803"/>
    <lineage>
        <taxon>Eukaryota</taxon>
        <taxon>Metazoa</taxon>
        <taxon>Ecdysozoa</taxon>
        <taxon>Arthropoda</taxon>
        <taxon>Chelicerata</taxon>
        <taxon>Arachnida</taxon>
        <taxon>Araneae</taxon>
        <taxon>Araneomorphae</taxon>
        <taxon>Entelegynae</taxon>
        <taxon>Araneoidea</taxon>
        <taxon>Araneidae</taxon>
        <taxon>Araneus</taxon>
    </lineage>
</organism>
<dbReference type="Proteomes" id="UP000499080">
    <property type="component" value="Unassembled WGS sequence"/>
</dbReference>
<name>A0A4Y2AJU4_ARAVE</name>
<dbReference type="InterPro" id="IPR032135">
    <property type="entry name" value="DUF4817"/>
</dbReference>